<dbReference type="SUPFAM" id="SSF51679">
    <property type="entry name" value="Bacterial luciferase-like"/>
    <property type="match status" value="1"/>
</dbReference>
<feature type="domain" description="Luciferase-like" evidence="6">
    <location>
        <begin position="28"/>
        <end position="379"/>
    </location>
</feature>
<proteinExistence type="inferred from homology"/>
<dbReference type="EMBL" id="BOOC01000055">
    <property type="protein sequence ID" value="GIH44269.1"/>
    <property type="molecule type" value="Genomic_DNA"/>
</dbReference>
<name>A0ABQ4GB20_9ACTN</name>
<evidence type="ECO:0000259" key="6">
    <source>
        <dbReference type="Pfam" id="PF00296"/>
    </source>
</evidence>
<protein>
    <submittedName>
        <fullName evidence="7">Monooxygenase</fullName>
    </submittedName>
</protein>
<keyword evidence="3" id="KW-0560">Oxidoreductase</keyword>
<dbReference type="PANTHER" id="PTHR30011:SF16">
    <property type="entry name" value="C2H2 FINGER DOMAIN TRANSCRIPTION FACTOR (EUROFUNG)-RELATED"/>
    <property type="match status" value="1"/>
</dbReference>
<dbReference type="RefSeq" id="WP_204061269.1">
    <property type="nucleotide sequence ID" value="NZ_BAAAGP010000055.1"/>
</dbReference>
<evidence type="ECO:0000256" key="2">
    <source>
        <dbReference type="ARBA" id="ARBA00022643"/>
    </source>
</evidence>
<dbReference type="PANTHER" id="PTHR30011">
    <property type="entry name" value="ALKANESULFONATE MONOOXYGENASE-RELATED"/>
    <property type="match status" value="1"/>
</dbReference>
<dbReference type="InterPro" id="IPR036661">
    <property type="entry name" value="Luciferase-like_sf"/>
</dbReference>
<comment type="similarity">
    <text evidence="5">Belongs to the NtaA/SnaA/DszA monooxygenase family.</text>
</comment>
<reference evidence="7 8" key="1">
    <citation type="submission" date="2021-01" db="EMBL/GenBank/DDBJ databases">
        <title>Whole genome shotgun sequence of Microbispora corallina NBRC 16416.</title>
        <authorList>
            <person name="Komaki H."/>
            <person name="Tamura T."/>
        </authorList>
    </citation>
    <scope>NUCLEOTIDE SEQUENCE [LARGE SCALE GENOMIC DNA]</scope>
    <source>
        <strain evidence="7 8">NBRC 16416</strain>
    </source>
</reference>
<dbReference type="Pfam" id="PF00296">
    <property type="entry name" value="Bac_luciferase"/>
    <property type="match status" value="1"/>
</dbReference>
<dbReference type="GO" id="GO:0004497">
    <property type="term" value="F:monooxygenase activity"/>
    <property type="evidence" value="ECO:0007669"/>
    <property type="project" value="UniProtKB-KW"/>
</dbReference>
<dbReference type="InterPro" id="IPR016215">
    <property type="entry name" value="NTA_MOA"/>
</dbReference>
<evidence type="ECO:0000256" key="5">
    <source>
        <dbReference type="ARBA" id="ARBA00033748"/>
    </source>
</evidence>
<keyword evidence="4 7" id="KW-0503">Monooxygenase</keyword>
<dbReference type="CDD" id="cd01095">
    <property type="entry name" value="Nitrilotriacetate_monoxgenase"/>
    <property type="match status" value="1"/>
</dbReference>
<accession>A0ABQ4GB20</accession>
<dbReference type="Proteomes" id="UP000603904">
    <property type="component" value="Unassembled WGS sequence"/>
</dbReference>
<keyword evidence="1" id="KW-0285">Flavoprotein</keyword>
<dbReference type="NCBIfam" id="TIGR03860">
    <property type="entry name" value="FMN_nitrolo"/>
    <property type="match status" value="1"/>
</dbReference>
<dbReference type="InterPro" id="IPR011251">
    <property type="entry name" value="Luciferase-like_dom"/>
</dbReference>
<dbReference type="InterPro" id="IPR051260">
    <property type="entry name" value="Diverse_substr_monoxygenases"/>
</dbReference>
<evidence type="ECO:0000256" key="3">
    <source>
        <dbReference type="ARBA" id="ARBA00023002"/>
    </source>
</evidence>
<evidence type="ECO:0000313" key="8">
    <source>
        <dbReference type="Proteomes" id="UP000603904"/>
    </source>
</evidence>
<evidence type="ECO:0000313" key="7">
    <source>
        <dbReference type="EMBL" id="GIH44269.1"/>
    </source>
</evidence>
<evidence type="ECO:0000256" key="1">
    <source>
        <dbReference type="ARBA" id="ARBA00022630"/>
    </source>
</evidence>
<comment type="caution">
    <text evidence="7">The sequence shown here is derived from an EMBL/GenBank/DDBJ whole genome shotgun (WGS) entry which is preliminary data.</text>
</comment>
<sequence>MTRRLHLNAFLMGVGHHEAAWRHPRTEPRRVTDVRHFQDLARIAERGKLDSVFLADGLALWGNVRHNALGGLEPLTLLSALAAVTEHVGLIATVSTTYNEPFHVARKFASLDHISGGRAGWNIVTSAGEAEAHNFGIERPPHRLRYERATEFLEVATKLWDSWEDDAVLADRVGGVYAETARIHPVEHVGEHFRVQGPLNTQRPPQGRPLLVQAGSSDDGRDFAARHAEAVFTAQQTLEEGQEFYADLKVRAARYGRRPEEILVLPGISPILGSTEREALRLEKELEDLIIPAYGVAQLSNVLGVDLSGHPLDEPLPEIPERTEGQQSRLKLVVDLARRERLTIRQLVGRLAGGRGHRVVAGTPEQVADQLQEWFENGAADGFNVMPPILPAGLEDFVDHVVPELRARGLFRHEYEGRTLREHYGLARPASRYAAAADAPPQEEPAVAVPS</sequence>
<dbReference type="Gene3D" id="3.20.20.30">
    <property type="entry name" value="Luciferase-like domain"/>
    <property type="match status" value="1"/>
</dbReference>
<dbReference type="PIRSF" id="PIRSF000337">
    <property type="entry name" value="NTA_MOA"/>
    <property type="match status" value="1"/>
</dbReference>
<gene>
    <name evidence="7" type="primary">ssuD_5</name>
    <name evidence="7" type="ORF">Mco01_72690</name>
</gene>
<keyword evidence="8" id="KW-1185">Reference proteome</keyword>
<evidence type="ECO:0000256" key="4">
    <source>
        <dbReference type="ARBA" id="ARBA00023033"/>
    </source>
</evidence>
<organism evidence="7 8">
    <name type="scientific">Microbispora corallina</name>
    <dbReference type="NCBI Taxonomy" id="83302"/>
    <lineage>
        <taxon>Bacteria</taxon>
        <taxon>Bacillati</taxon>
        <taxon>Actinomycetota</taxon>
        <taxon>Actinomycetes</taxon>
        <taxon>Streptosporangiales</taxon>
        <taxon>Streptosporangiaceae</taxon>
        <taxon>Microbispora</taxon>
    </lineage>
</organism>
<keyword evidence="2" id="KW-0288">FMN</keyword>